<feature type="compositionally biased region" description="Low complexity" evidence="1">
    <location>
        <begin position="157"/>
        <end position="170"/>
    </location>
</feature>
<reference evidence="2" key="1">
    <citation type="submission" date="2020-02" db="EMBL/GenBank/DDBJ databases">
        <authorList>
            <person name="Meier V. D."/>
        </authorList>
    </citation>
    <scope>NUCLEOTIDE SEQUENCE</scope>
    <source>
        <strain evidence="2">AVDCRST_MAG25</strain>
    </source>
</reference>
<feature type="non-terminal residue" evidence="2">
    <location>
        <position position="1"/>
    </location>
</feature>
<feature type="compositionally biased region" description="Low complexity" evidence="1">
    <location>
        <begin position="242"/>
        <end position="263"/>
    </location>
</feature>
<feature type="compositionally biased region" description="Pro residues" evidence="1">
    <location>
        <begin position="232"/>
        <end position="241"/>
    </location>
</feature>
<evidence type="ECO:0000256" key="1">
    <source>
        <dbReference type="SAM" id="MobiDB-lite"/>
    </source>
</evidence>
<proteinExistence type="predicted"/>
<sequence>EEPRRDAAWFAYPGGVAARGRAARVRVRELRLLAEVLRDALLLSGLHGLPARAARERVELPRAGGGPRAGAVPLRGGRGRDLALRDGEAARDSAARVRSRASRRERRLRGGGLVRRGRAGPYRVHRGHKLPLRLAPALLRGALAAPREVRAGGDPAGGRPPLGDGLPADVGVRRKPPDRGRRRASPHGRPLRRPHHALPPGAADGLRRRRAEVRDRPLRRTPRYRALDPQGVRPPHPPHPPGGHALPGGLRRPRLRPGLDPLRSVPQRGARRRPRLPRLPACGTPLRGRGAAV</sequence>
<dbReference type="EMBL" id="CADCVI010000021">
    <property type="protein sequence ID" value="CAA9457298.1"/>
    <property type="molecule type" value="Genomic_DNA"/>
</dbReference>
<feature type="region of interest" description="Disordered" evidence="1">
    <location>
        <begin position="149"/>
        <end position="293"/>
    </location>
</feature>
<feature type="compositionally biased region" description="Basic residues" evidence="1">
    <location>
        <begin position="180"/>
        <end position="196"/>
    </location>
</feature>
<feature type="region of interest" description="Disordered" evidence="1">
    <location>
        <begin position="92"/>
        <end position="119"/>
    </location>
</feature>
<dbReference type="AlphaFoldDB" id="A0A6J4R2S6"/>
<evidence type="ECO:0000313" key="2">
    <source>
        <dbReference type="EMBL" id="CAA9457298.1"/>
    </source>
</evidence>
<feature type="compositionally biased region" description="Basic residues" evidence="1">
    <location>
        <begin position="97"/>
        <end position="119"/>
    </location>
</feature>
<gene>
    <name evidence="2" type="ORF">AVDCRST_MAG25-299</name>
</gene>
<organism evidence="2">
    <name type="scientific">uncultured Rubrobacteraceae bacterium</name>
    <dbReference type="NCBI Taxonomy" id="349277"/>
    <lineage>
        <taxon>Bacteria</taxon>
        <taxon>Bacillati</taxon>
        <taxon>Actinomycetota</taxon>
        <taxon>Rubrobacteria</taxon>
        <taxon>Rubrobacterales</taxon>
        <taxon>Rubrobacteraceae</taxon>
        <taxon>environmental samples</taxon>
    </lineage>
</organism>
<protein>
    <submittedName>
        <fullName evidence="2">Uncharacterized protein</fullName>
    </submittedName>
</protein>
<feature type="non-terminal residue" evidence="2">
    <location>
        <position position="293"/>
    </location>
</feature>
<accession>A0A6J4R2S6</accession>
<name>A0A6J4R2S6_9ACTN</name>